<gene>
    <name evidence="2" type="ORF">MNOR_LOCUS20154</name>
</gene>
<proteinExistence type="predicted"/>
<evidence type="ECO:0000313" key="2">
    <source>
        <dbReference type="EMBL" id="CAL4113588.1"/>
    </source>
</evidence>
<feature type="transmembrane region" description="Helical" evidence="1">
    <location>
        <begin position="110"/>
        <end position="134"/>
    </location>
</feature>
<keyword evidence="3" id="KW-1185">Reference proteome</keyword>
<reference evidence="2 3" key="1">
    <citation type="submission" date="2024-05" db="EMBL/GenBank/DDBJ databases">
        <authorList>
            <person name="Wallberg A."/>
        </authorList>
    </citation>
    <scope>NUCLEOTIDE SEQUENCE [LARGE SCALE GENOMIC DNA]</scope>
</reference>
<name>A0AAV2R2T4_MEGNR</name>
<dbReference type="AlphaFoldDB" id="A0AAV2R2T4"/>
<evidence type="ECO:0000256" key="1">
    <source>
        <dbReference type="SAM" id="Phobius"/>
    </source>
</evidence>
<comment type="caution">
    <text evidence="2">The sequence shown here is derived from an EMBL/GenBank/DDBJ whole genome shotgun (WGS) entry which is preliminary data.</text>
</comment>
<dbReference type="EMBL" id="CAXKWB010015380">
    <property type="protein sequence ID" value="CAL4113588.1"/>
    <property type="molecule type" value="Genomic_DNA"/>
</dbReference>
<dbReference type="Proteomes" id="UP001497623">
    <property type="component" value="Unassembled WGS sequence"/>
</dbReference>
<keyword evidence="1" id="KW-0472">Membrane</keyword>
<evidence type="ECO:0000313" key="3">
    <source>
        <dbReference type="Proteomes" id="UP001497623"/>
    </source>
</evidence>
<accession>A0AAV2R2T4</accession>
<keyword evidence="1" id="KW-1133">Transmembrane helix</keyword>
<keyword evidence="1" id="KW-0812">Transmembrane</keyword>
<protein>
    <submittedName>
        <fullName evidence="2">Uncharacterized protein</fullName>
    </submittedName>
</protein>
<sequence length="156" mass="17141">MPLILRCSMLSLEPTVAYISSTASGRLVTTNFICLCFSLSPQISLKSWIDLTFRSSKPSHKNSMSNDGSAKQVIISSLPILSLTSGSNSPIRSPTEDKYGLRNNMGKMKIYLVVFISFPPSVQSLTVNLMIVLFPPPGSESRRRIPESGTKLIIFL</sequence>
<organism evidence="2 3">
    <name type="scientific">Meganyctiphanes norvegica</name>
    <name type="common">Northern krill</name>
    <name type="synonym">Thysanopoda norvegica</name>
    <dbReference type="NCBI Taxonomy" id="48144"/>
    <lineage>
        <taxon>Eukaryota</taxon>
        <taxon>Metazoa</taxon>
        <taxon>Ecdysozoa</taxon>
        <taxon>Arthropoda</taxon>
        <taxon>Crustacea</taxon>
        <taxon>Multicrustacea</taxon>
        <taxon>Malacostraca</taxon>
        <taxon>Eumalacostraca</taxon>
        <taxon>Eucarida</taxon>
        <taxon>Euphausiacea</taxon>
        <taxon>Euphausiidae</taxon>
        <taxon>Meganyctiphanes</taxon>
    </lineage>
</organism>